<dbReference type="InterPro" id="IPR023828">
    <property type="entry name" value="Peptidase_S8_Ser-AS"/>
</dbReference>
<evidence type="ECO:0000256" key="6">
    <source>
        <dbReference type="ARBA" id="ARBA00022670"/>
    </source>
</evidence>
<dbReference type="InterPro" id="IPR000209">
    <property type="entry name" value="Peptidase_S8/S53_dom"/>
</dbReference>
<dbReference type="GO" id="GO:0004252">
    <property type="term" value="F:serine-type endopeptidase activity"/>
    <property type="evidence" value="ECO:0007669"/>
    <property type="project" value="UniProtKB-UniRule"/>
</dbReference>
<dbReference type="AlphaFoldDB" id="A0AAD8PQ20"/>
<evidence type="ECO:0000256" key="1">
    <source>
        <dbReference type="ARBA" id="ARBA00001910"/>
    </source>
</evidence>
<dbReference type="PANTHER" id="PTHR14218:SF39">
    <property type="entry name" value="PEPTIDASE S53 DOMAIN-CONTAINING PROTEIN"/>
    <property type="match status" value="1"/>
</dbReference>
<feature type="active site" description="Charge relay system" evidence="15">
    <location>
        <position position="562"/>
    </location>
</feature>
<evidence type="ECO:0000256" key="13">
    <source>
        <dbReference type="ARBA" id="ARBA00023145"/>
    </source>
</evidence>
<dbReference type="GO" id="GO:0005576">
    <property type="term" value="C:extracellular region"/>
    <property type="evidence" value="ECO:0007669"/>
    <property type="project" value="UniProtKB-SubCell"/>
</dbReference>
<evidence type="ECO:0000256" key="4">
    <source>
        <dbReference type="ARBA" id="ARBA00012462"/>
    </source>
</evidence>
<keyword evidence="6 15" id="KW-0645">Protease</keyword>
<dbReference type="Pfam" id="PF09286">
    <property type="entry name" value="Pro-kuma_activ"/>
    <property type="match status" value="1"/>
</dbReference>
<evidence type="ECO:0000256" key="9">
    <source>
        <dbReference type="ARBA" id="ARBA00022801"/>
    </source>
</evidence>
<dbReference type="PROSITE" id="PS51695">
    <property type="entry name" value="SEDOLISIN"/>
    <property type="match status" value="1"/>
</dbReference>
<dbReference type="RefSeq" id="XP_060409751.1">
    <property type="nucleotide sequence ID" value="XM_060558845.1"/>
</dbReference>
<evidence type="ECO:0000313" key="19">
    <source>
        <dbReference type="Proteomes" id="UP001230504"/>
    </source>
</evidence>
<dbReference type="InterPro" id="IPR036852">
    <property type="entry name" value="Peptidase_S8/S53_dom_sf"/>
</dbReference>
<keyword evidence="19" id="KW-1185">Reference proteome</keyword>
<sequence length="659" mass="71903">MSSHAMSSSIVLLFLCVLFATLVHCFPSSETNQQQQSHRIRDAIRQPLGWKRTTRAETDTVVHLQIGLKHDGFKELERRLYELSNPSHPSYGRHLSGSDVAQLLKPSADTVRKAEDWLIEHGITKYDMTPARDWIRASVPVRTAETLLDGEFYHFESDTDGHVLVRTLEWSLPEHLRGHIDVVQPTNSFLRTVPQDRYGGIQKPAWEVEGRVPTYDELVEEDLVERGHIDIPALADLPPNPTVADACNRLAISSLCLRVLYGTLDYEVQQPVDVNATNKVGVVNFLGHNNNRSDIARYLELYRPDAAAAGAATAFQTVLVAGAVDQQTPNTPEQMSRAMGLEGALDVETLLGVAHPVPLVAWNVGGRPPFQPSANKVENSNEPYLEWLHHLAALDDAALPRVVSVSYADEEQTVPPRYAARVCEAFAQLGARGVSVIVASGDEGVGKEGKCVSNDGNETPRFMPAFPASCPYVTAVGGTRHFEPVMAGFDARGGFSTGGGFSNYFPRPRYQEPAVAAYVAGLNTTHQDLYNPHGRGIPDVAAMAYHFPVVWNGTSHLLDGTSASAPAFAAVIALVNDALLAEGRPPLGFLNPWLYSSALPGLRDVAAGSNRGCGTMGFPAVEGWDAATGLGMPWFPVLKQLALRDAFRWDHPWYIANLA</sequence>
<evidence type="ECO:0000256" key="15">
    <source>
        <dbReference type="PROSITE-ProRule" id="PRU01032"/>
    </source>
</evidence>
<feature type="binding site" evidence="15">
    <location>
        <position position="625"/>
    </location>
    <ligand>
        <name>Ca(2+)</name>
        <dbReference type="ChEBI" id="CHEBI:29108"/>
    </ligand>
</feature>
<evidence type="ECO:0000313" key="18">
    <source>
        <dbReference type="EMBL" id="KAK1574207.1"/>
    </source>
</evidence>
<keyword evidence="11 15" id="KW-0106">Calcium</keyword>
<evidence type="ECO:0000256" key="16">
    <source>
        <dbReference type="SAM" id="SignalP"/>
    </source>
</evidence>
<feature type="active site" description="Charge relay system" evidence="15">
    <location>
        <position position="342"/>
    </location>
</feature>
<dbReference type="SUPFAM" id="SSF54897">
    <property type="entry name" value="Protease propeptides/inhibitors"/>
    <property type="match status" value="1"/>
</dbReference>
<comment type="catalytic activity">
    <reaction evidence="1">
        <text>Release of an N-terminal tripeptide from a polypeptide.</text>
        <dbReference type="EC" id="3.4.14.10"/>
    </reaction>
</comment>
<dbReference type="GeneID" id="85443085"/>
<dbReference type="InterPro" id="IPR050819">
    <property type="entry name" value="Tripeptidyl-peptidase_I"/>
</dbReference>
<dbReference type="Pfam" id="PF00082">
    <property type="entry name" value="Peptidase_S8"/>
    <property type="match status" value="1"/>
</dbReference>
<feature type="active site" description="Charge relay system" evidence="15">
    <location>
        <position position="346"/>
    </location>
</feature>
<organism evidence="18 19">
    <name type="scientific">Colletotrichum navitas</name>
    <dbReference type="NCBI Taxonomy" id="681940"/>
    <lineage>
        <taxon>Eukaryota</taxon>
        <taxon>Fungi</taxon>
        <taxon>Dikarya</taxon>
        <taxon>Ascomycota</taxon>
        <taxon>Pezizomycotina</taxon>
        <taxon>Sordariomycetes</taxon>
        <taxon>Hypocreomycetidae</taxon>
        <taxon>Glomerellales</taxon>
        <taxon>Glomerellaceae</taxon>
        <taxon>Colletotrichum</taxon>
        <taxon>Colletotrichum graminicola species complex</taxon>
    </lineage>
</organism>
<feature type="binding site" evidence="15">
    <location>
        <position position="604"/>
    </location>
    <ligand>
        <name>Ca(2+)</name>
        <dbReference type="ChEBI" id="CHEBI:29108"/>
    </ligand>
</feature>
<dbReference type="InterPro" id="IPR030400">
    <property type="entry name" value="Sedolisin_dom"/>
</dbReference>
<evidence type="ECO:0000256" key="7">
    <source>
        <dbReference type="ARBA" id="ARBA00022723"/>
    </source>
</evidence>
<feature type="binding site" evidence="15">
    <location>
        <position position="623"/>
    </location>
    <ligand>
        <name>Ca(2+)</name>
        <dbReference type="ChEBI" id="CHEBI:29108"/>
    </ligand>
</feature>
<keyword evidence="5" id="KW-0964">Secreted</keyword>
<evidence type="ECO:0000256" key="12">
    <source>
        <dbReference type="ARBA" id="ARBA00023026"/>
    </source>
</evidence>
<dbReference type="Proteomes" id="UP001230504">
    <property type="component" value="Unassembled WGS sequence"/>
</dbReference>
<comment type="subcellular location">
    <subcellularLocation>
        <location evidence="3">Secreted</location>
        <location evidence="3">Extracellular space</location>
    </subcellularLocation>
</comment>
<dbReference type="EMBL" id="JAHLJV010000079">
    <property type="protein sequence ID" value="KAK1574207.1"/>
    <property type="molecule type" value="Genomic_DNA"/>
</dbReference>
<feature type="signal peptide" evidence="16">
    <location>
        <begin position="1"/>
        <end position="25"/>
    </location>
</feature>
<accession>A0AAD8PQ20</accession>
<dbReference type="SUPFAM" id="SSF52743">
    <property type="entry name" value="Subtilisin-like"/>
    <property type="match status" value="1"/>
</dbReference>
<evidence type="ECO:0000256" key="3">
    <source>
        <dbReference type="ARBA" id="ARBA00004239"/>
    </source>
</evidence>
<feature type="chain" id="PRO_5042119841" description="tripeptidyl-peptidase II" evidence="16">
    <location>
        <begin position="26"/>
        <end position="659"/>
    </location>
</feature>
<keyword evidence="9 15" id="KW-0378">Hydrolase</keyword>
<dbReference type="GO" id="GO:0008240">
    <property type="term" value="F:tripeptidyl-peptidase activity"/>
    <property type="evidence" value="ECO:0007669"/>
    <property type="project" value="UniProtKB-EC"/>
</dbReference>
<keyword evidence="14" id="KW-0325">Glycoprotein</keyword>
<dbReference type="GO" id="GO:0046872">
    <property type="term" value="F:metal ion binding"/>
    <property type="evidence" value="ECO:0007669"/>
    <property type="project" value="UniProtKB-UniRule"/>
</dbReference>
<gene>
    <name evidence="18" type="ORF">LY79DRAFT_566707</name>
</gene>
<dbReference type="GO" id="GO:0006508">
    <property type="term" value="P:proteolysis"/>
    <property type="evidence" value="ECO:0007669"/>
    <property type="project" value="UniProtKB-KW"/>
</dbReference>
<evidence type="ECO:0000256" key="11">
    <source>
        <dbReference type="ARBA" id="ARBA00022837"/>
    </source>
</evidence>
<keyword evidence="8 16" id="KW-0732">Signal</keyword>
<comment type="function">
    <text evidence="2">Secreted tripeptidyl-peptidase which degrades proteins at acidic pHs and is involved in virulence.</text>
</comment>
<name>A0AAD8PQ20_9PEZI</name>
<proteinExistence type="predicted"/>
<dbReference type="PANTHER" id="PTHR14218">
    <property type="entry name" value="PROTEASE S8 TRIPEPTIDYL PEPTIDASE I CLN2"/>
    <property type="match status" value="1"/>
</dbReference>
<comment type="caution">
    <text evidence="18">The sequence shown here is derived from an EMBL/GenBank/DDBJ whole genome shotgun (WGS) entry which is preliminary data.</text>
</comment>
<dbReference type="Gene3D" id="3.40.50.200">
    <property type="entry name" value="Peptidase S8/S53 domain"/>
    <property type="match status" value="1"/>
</dbReference>
<feature type="binding site" evidence="15">
    <location>
        <position position="605"/>
    </location>
    <ligand>
        <name>Ca(2+)</name>
        <dbReference type="ChEBI" id="CHEBI:29108"/>
    </ligand>
</feature>
<evidence type="ECO:0000256" key="5">
    <source>
        <dbReference type="ARBA" id="ARBA00022525"/>
    </source>
</evidence>
<evidence type="ECO:0000256" key="10">
    <source>
        <dbReference type="ARBA" id="ARBA00022825"/>
    </source>
</evidence>
<keyword evidence="10 15" id="KW-0720">Serine protease</keyword>
<evidence type="ECO:0000256" key="2">
    <source>
        <dbReference type="ARBA" id="ARBA00002451"/>
    </source>
</evidence>
<dbReference type="SMART" id="SM00944">
    <property type="entry name" value="Pro-kuma_activ"/>
    <property type="match status" value="1"/>
</dbReference>
<dbReference type="CDD" id="cd04056">
    <property type="entry name" value="Peptidases_S53"/>
    <property type="match status" value="1"/>
</dbReference>
<dbReference type="FunFam" id="3.40.50.200:FF:000015">
    <property type="entry name" value="Tripeptidyl peptidase A"/>
    <property type="match status" value="1"/>
</dbReference>
<dbReference type="EC" id="3.4.14.10" evidence="4"/>
<evidence type="ECO:0000259" key="17">
    <source>
        <dbReference type="PROSITE" id="PS51695"/>
    </source>
</evidence>
<dbReference type="InterPro" id="IPR015366">
    <property type="entry name" value="S53_propep"/>
</dbReference>
<keyword evidence="12" id="KW-0843">Virulence</keyword>
<protein>
    <recommendedName>
        <fullName evidence="4">tripeptidyl-peptidase II</fullName>
        <ecNumber evidence="4">3.4.14.10</ecNumber>
    </recommendedName>
</protein>
<reference evidence="18" key="1">
    <citation type="submission" date="2021-06" db="EMBL/GenBank/DDBJ databases">
        <title>Comparative genomics, transcriptomics and evolutionary studies reveal genomic signatures of adaptation to plant cell wall in hemibiotrophic fungi.</title>
        <authorList>
            <consortium name="DOE Joint Genome Institute"/>
            <person name="Baroncelli R."/>
            <person name="Diaz J.F."/>
            <person name="Benocci T."/>
            <person name="Peng M."/>
            <person name="Battaglia E."/>
            <person name="Haridas S."/>
            <person name="Andreopoulos W."/>
            <person name="Labutti K."/>
            <person name="Pangilinan J."/>
            <person name="Floch G.L."/>
            <person name="Makela M.R."/>
            <person name="Henrissat B."/>
            <person name="Grigoriev I.V."/>
            <person name="Crouch J.A."/>
            <person name="De Vries R.P."/>
            <person name="Sukno S.A."/>
            <person name="Thon M.R."/>
        </authorList>
    </citation>
    <scope>NUCLEOTIDE SEQUENCE</scope>
    <source>
        <strain evidence="18">CBS 125086</strain>
    </source>
</reference>
<comment type="cofactor">
    <cofactor evidence="15">
        <name>Ca(2+)</name>
        <dbReference type="ChEBI" id="CHEBI:29108"/>
    </cofactor>
    <text evidence="15">Binds 1 Ca(2+) ion per subunit.</text>
</comment>
<dbReference type="CDD" id="cd11377">
    <property type="entry name" value="Pro-peptidase_S53"/>
    <property type="match status" value="1"/>
</dbReference>
<feature type="domain" description="Peptidase S53" evidence="17">
    <location>
        <begin position="251"/>
        <end position="645"/>
    </location>
</feature>
<keyword evidence="13" id="KW-0865">Zymogen</keyword>
<evidence type="ECO:0000256" key="8">
    <source>
        <dbReference type="ARBA" id="ARBA00022729"/>
    </source>
</evidence>
<evidence type="ECO:0000256" key="14">
    <source>
        <dbReference type="ARBA" id="ARBA00023180"/>
    </source>
</evidence>
<keyword evidence="7 15" id="KW-0479">Metal-binding</keyword>
<dbReference type="PROSITE" id="PS00138">
    <property type="entry name" value="SUBTILASE_SER"/>
    <property type="match status" value="1"/>
</dbReference>